<dbReference type="AlphaFoldDB" id="A0A0S7YIP1"/>
<organism evidence="1 2">
    <name type="scientific">candidate division TA06 bacterium DG_78</name>
    <dbReference type="NCBI Taxonomy" id="1703772"/>
    <lineage>
        <taxon>Bacteria</taxon>
        <taxon>Bacteria division TA06</taxon>
    </lineage>
</organism>
<name>A0A0S7YIP1_UNCT6</name>
<protein>
    <submittedName>
        <fullName evidence="1">Uncharacterized protein</fullName>
    </submittedName>
</protein>
<gene>
    <name evidence="1" type="ORF">AMJ52_00750</name>
</gene>
<evidence type="ECO:0000313" key="1">
    <source>
        <dbReference type="EMBL" id="KPJ74410.1"/>
    </source>
</evidence>
<dbReference type="EMBL" id="LJNI01000005">
    <property type="protein sequence ID" value="KPJ74410.1"/>
    <property type="molecule type" value="Genomic_DNA"/>
</dbReference>
<dbReference type="Proteomes" id="UP000051012">
    <property type="component" value="Unassembled WGS sequence"/>
</dbReference>
<evidence type="ECO:0000313" key="2">
    <source>
        <dbReference type="Proteomes" id="UP000051012"/>
    </source>
</evidence>
<sequence>AANSYGDPDLVGPILSDAHLYSMERQPGRSVITCDLPSLINVILNIESFNYPVDETEFEKYIKLVDVVRGKEHSYKFSDHKITIEPKGIHILEELDKKKALVGKHGTDLLLDEYGNLYNEHKKKIKLIYEVLNIS</sequence>
<feature type="non-terminal residue" evidence="1">
    <location>
        <position position="1"/>
    </location>
</feature>
<comment type="caution">
    <text evidence="1">The sequence shown here is derived from an EMBL/GenBank/DDBJ whole genome shotgun (WGS) entry which is preliminary data.</text>
</comment>
<proteinExistence type="predicted"/>
<reference evidence="1 2" key="1">
    <citation type="journal article" date="2015" name="Microbiome">
        <title>Genomic resolution of linkages in carbon, nitrogen, and sulfur cycling among widespread estuary sediment bacteria.</title>
        <authorList>
            <person name="Baker B.J."/>
            <person name="Lazar C.S."/>
            <person name="Teske A.P."/>
            <person name="Dick G.J."/>
        </authorList>
    </citation>
    <scope>NUCLEOTIDE SEQUENCE [LARGE SCALE GENOMIC DNA]</scope>
    <source>
        <strain evidence="1">DG_78</strain>
    </source>
</reference>
<accession>A0A0S7YIP1</accession>